<protein>
    <submittedName>
        <fullName evidence="3">FecR domain-containing protein</fullName>
    </submittedName>
</protein>
<evidence type="ECO:0000256" key="1">
    <source>
        <dbReference type="SAM" id="MobiDB-lite"/>
    </source>
</evidence>
<feature type="domain" description="FecR protein" evidence="2">
    <location>
        <begin position="70"/>
        <end position="174"/>
    </location>
</feature>
<evidence type="ECO:0000259" key="2">
    <source>
        <dbReference type="Pfam" id="PF04773"/>
    </source>
</evidence>
<accession>A0A934MTA2</accession>
<reference evidence="3" key="1">
    <citation type="submission" date="2020-12" db="EMBL/GenBank/DDBJ databases">
        <authorList>
            <person name="Huq M.A."/>
        </authorList>
    </citation>
    <scope>NUCLEOTIDE SEQUENCE</scope>
    <source>
        <strain evidence="3">MAHUQ-46</strain>
    </source>
</reference>
<dbReference type="Pfam" id="PF04773">
    <property type="entry name" value="FecR"/>
    <property type="match status" value="1"/>
</dbReference>
<dbReference type="PANTHER" id="PTHR38731:SF1">
    <property type="entry name" value="FECR PROTEIN DOMAIN-CONTAINING PROTEIN"/>
    <property type="match status" value="1"/>
</dbReference>
<sequence>MRIRKILLSVLAMLLLAGPLSILSGAREAAAEAVTRVAVLQDLKGDVKVKKSGGSKAFKAFKKMSLNEGDTLTTGAGASAVLALSSKDSDEDTVTVGENSQVDFTKLSDDKGVRSKMNIWAGSMWVKVKSISNASDTFEIETPTSIMGVRGTQFYVEISPETGVQKTVVFAGIVQVATSGAKPGSFYVYPFQNLLMAEQDGSIQTQSAFVDVKTFLNKVSPEIIAKMIQDAANIHAENVSLIAKLKERISRGETAALSDLPQNLGELARYEQNLSNLIGNLIKQAATMEKIPLSELEKLVDAVNQQLPIGKKIDLDKVEEFKFTDQEKAKMQQAAQLEKESKARLDKERKQKEEERKKQEELLKALRQDKAKQAELNRLKEEALRKAAEEALKKTFSEEEKKRFEESKKILEPGTDAQPPSAGGGAANPAPDAAARLGFSSPASSGVLTDPAPGTAFNLELQFQGFVNSRSIAGYQVRLEYDSDYVAFQSEKFLSDPLPYRQSRGVFNVEPEGAVVDGAQSVDYVNASPSVFDSQTGTVFYAVSKFTGNAVSIPNWTTVVKLPFAVRDVPIGSRDVKFRIVEIIAINASGDPVQTIKVGDELNLKLTRTNNGAPL</sequence>
<evidence type="ECO:0000313" key="3">
    <source>
        <dbReference type="EMBL" id="MBJ6359862.1"/>
    </source>
</evidence>
<evidence type="ECO:0000313" key="4">
    <source>
        <dbReference type="Proteomes" id="UP000640274"/>
    </source>
</evidence>
<keyword evidence="4" id="KW-1185">Reference proteome</keyword>
<feature type="compositionally biased region" description="Basic and acidic residues" evidence="1">
    <location>
        <begin position="337"/>
        <end position="360"/>
    </location>
</feature>
<dbReference type="AlphaFoldDB" id="A0A934MTA2"/>
<gene>
    <name evidence="3" type="ORF">JFN88_00785</name>
</gene>
<name>A0A934MTA2_9BACL</name>
<feature type="region of interest" description="Disordered" evidence="1">
    <location>
        <begin position="396"/>
        <end position="438"/>
    </location>
</feature>
<comment type="caution">
    <text evidence="3">The sequence shown here is derived from an EMBL/GenBank/DDBJ whole genome shotgun (WGS) entry which is preliminary data.</text>
</comment>
<dbReference type="RefSeq" id="WP_199017381.1">
    <property type="nucleotide sequence ID" value="NZ_JAELUP010000001.1"/>
</dbReference>
<feature type="compositionally biased region" description="Low complexity" evidence="1">
    <location>
        <begin position="417"/>
        <end position="438"/>
    </location>
</feature>
<feature type="compositionally biased region" description="Basic and acidic residues" evidence="1">
    <location>
        <begin position="396"/>
        <end position="411"/>
    </location>
</feature>
<proteinExistence type="predicted"/>
<dbReference type="Gene3D" id="2.60.120.1440">
    <property type="match status" value="1"/>
</dbReference>
<dbReference type="Proteomes" id="UP000640274">
    <property type="component" value="Unassembled WGS sequence"/>
</dbReference>
<feature type="region of interest" description="Disordered" evidence="1">
    <location>
        <begin position="332"/>
        <end position="360"/>
    </location>
</feature>
<dbReference type="InterPro" id="IPR006860">
    <property type="entry name" value="FecR"/>
</dbReference>
<dbReference type="PANTHER" id="PTHR38731">
    <property type="entry name" value="LIPL45-RELATED LIPOPROTEIN-RELATED"/>
    <property type="match status" value="1"/>
</dbReference>
<organism evidence="3 4">
    <name type="scientific">Paenibacillus roseus</name>
    <dbReference type="NCBI Taxonomy" id="2798579"/>
    <lineage>
        <taxon>Bacteria</taxon>
        <taxon>Bacillati</taxon>
        <taxon>Bacillota</taxon>
        <taxon>Bacilli</taxon>
        <taxon>Bacillales</taxon>
        <taxon>Paenibacillaceae</taxon>
        <taxon>Paenibacillus</taxon>
    </lineage>
</organism>
<dbReference type="EMBL" id="JAELUP010000001">
    <property type="protein sequence ID" value="MBJ6359862.1"/>
    <property type="molecule type" value="Genomic_DNA"/>
</dbReference>